<protein>
    <submittedName>
        <fullName evidence="1">Uncharacterized protein</fullName>
    </submittedName>
</protein>
<proteinExistence type="predicted"/>
<reference evidence="1" key="1">
    <citation type="submission" date="2023-05" db="EMBL/GenBank/DDBJ databases">
        <title>Genome and transcriptome analyses reveal genes involved in the formation of fine ridges on petal epidermal cells in Hibiscus trionum.</title>
        <authorList>
            <person name="Koshimizu S."/>
            <person name="Masuda S."/>
            <person name="Ishii T."/>
            <person name="Shirasu K."/>
            <person name="Hoshino A."/>
            <person name="Arita M."/>
        </authorList>
    </citation>
    <scope>NUCLEOTIDE SEQUENCE</scope>
    <source>
        <strain evidence="1">Hamamatsu line</strain>
    </source>
</reference>
<evidence type="ECO:0000313" key="1">
    <source>
        <dbReference type="EMBL" id="GMI77061.1"/>
    </source>
</evidence>
<keyword evidence="2" id="KW-1185">Reference proteome</keyword>
<dbReference type="AlphaFoldDB" id="A0A9W7LV63"/>
<name>A0A9W7LV63_HIBTR</name>
<dbReference type="EMBL" id="BSYR01000013">
    <property type="protein sequence ID" value="GMI77061.1"/>
    <property type="molecule type" value="Genomic_DNA"/>
</dbReference>
<sequence>MVDGAPVTRNQSWQQEAVRLQDEIARVESSIDAKMDAKFVEFRSQMGEDFRKMLEIALGKKIHSVAG</sequence>
<evidence type="ECO:0000313" key="2">
    <source>
        <dbReference type="Proteomes" id="UP001165190"/>
    </source>
</evidence>
<comment type="caution">
    <text evidence="1">The sequence shown here is derived from an EMBL/GenBank/DDBJ whole genome shotgun (WGS) entry which is preliminary data.</text>
</comment>
<organism evidence="1 2">
    <name type="scientific">Hibiscus trionum</name>
    <name type="common">Flower of an hour</name>
    <dbReference type="NCBI Taxonomy" id="183268"/>
    <lineage>
        <taxon>Eukaryota</taxon>
        <taxon>Viridiplantae</taxon>
        <taxon>Streptophyta</taxon>
        <taxon>Embryophyta</taxon>
        <taxon>Tracheophyta</taxon>
        <taxon>Spermatophyta</taxon>
        <taxon>Magnoliopsida</taxon>
        <taxon>eudicotyledons</taxon>
        <taxon>Gunneridae</taxon>
        <taxon>Pentapetalae</taxon>
        <taxon>rosids</taxon>
        <taxon>malvids</taxon>
        <taxon>Malvales</taxon>
        <taxon>Malvaceae</taxon>
        <taxon>Malvoideae</taxon>
        <taxon>Hibiscus</taxon>
    </lineage>
</organism>
<gene>
    <name evidence="1" type="ORF">HRI_001375400</name>
</gene>
<dbReference type="Proteomes" id="UP001165190">
    <property type="component" value="Unassembled WGS sequence"/>
</dbReference>
<accession>A0A9W7LV63</accession>